<dbReference type="Gene3D" id="2.60.200.20">
    <property type="match status" value="1"/>
</dbReference>
<gene>
    <name evidence="4" type="ORF">BD311DRAFT_761923</name>
</gene>
<feature type="compositionally biased region" description="Basic and acidic residues" evidence="2">
    <location>
        <begin position="307"/>
        <end position="316"/>
    </location>
</feature>
<sequence length="660" mass="71291">MAADNTSLERSDISGLVLHVDEFGEQAPESLTYHKSDSRTVVVGRKSSQGISDQPDPERALFRCPVVSRKHAKITFTEHGNVYITDLHSHHGTHILRPGELVSTSLKPEVPTVLADGDQITFGKSVGRDDFLVRPVVARVEMIFGGDAPQRASSPSPRSFEALYSIPGPDADDSQSQPHERDVDKTPARASTGRYGVFLPSPESSSSSSDGDSDIQEISPPSSPQHDSAPSFPRRLPFGSAMSIPLGARLRLLQQILPPIHIADSPEPEYYPPPIEPFSLQEIHVEAGVVEGEEDMDLSSSRASSPLHEDPLREEPSVVGAWPHTPARETQSPESRGLSVYQAELQALLEREVIEISDDDYGTPSHVVEVSHPVGESEKDRPAGQGLEVEMADVILGDVESVQSPVGSLPVNEDQDIMDLGNVSMNVSEDIPDQSSFAPVHAAFQRADASVVEVQISELKDTPAIPNDESVFTAHVEQTKARLDALETRVQDTQTDLDSRTDELSSIHTRLQVLKDIVSGLQGRTDIEERLEELTREVGAAKVLLQESCTSQHQTREQIAGELEAIKALRAEVTASVAEARLAIATVQAAAIESSTSLKRKRGEAVNDESVPANLADVRDLQSPPAPKRRRAIRVASTIAQTATVASLGAAAAWAALAFS</sequence>
<accession>A0A4Q9MH21</accession>
<feature type="compositionally biased region" description="Low complexity" evidence="2">
    <location>
        <begin position="148"/>
        <end position="159"/>
    </location>
</feature>
<feature type="region of interest" description="Disordered" evidence="2">
    <location>
        <begin position="147"/>
        <end position="236"/>
    </location>
</feature>
<organism evidence="4">
    <name type="scientific">Dichomitus squalens</name>
    <dbReference type="NCBI Taxonomy" id="114155"/>
    <lineage>
        <taxon>Eukaryota</taxon>
        <taxon>Fungi</taxon>
        <taxon>Dikarya</taxon>
        <taxon>Basidiomycota</taxon>
        <taxon>Agaricomycotina</taxon>
        <taxon>Agaricomycetes</taxon>
        <taxon>Polyporales</taxon>
        <taxon>Polyporaceae</taxon>
        <taxon>Dichomitus</taxon>
    </lineage>
</organism>
<dbReference type="PROSITE" id="PS50006">
    <property type="entry name" value="FHA_DOMAIN"/>
    <property type="match status" value="1"/>
</dbReference>
<dbReference type="InterPro" id="IPR000253">
    <property type="entry name" value="FHA_dom"/>
</dbReference>
<keyword evidence="1" id="KW-0175">Coiled coil</keyword>
<dbReference type="SUPFAM" id="SSF49879">
    <property type="entry name" value="SMAD/FHA domain"/>
    <property type="match status" value="1"/>
</dbReference>
<evidence type="ECO:0000259" key="3">
    <source>
        <dbReference type="PROSITE" id="PS50006"/>
    </source>
</evidence>
<dbReference type="AlphaFoldDB" id="A0A4Q9MH21"/>
<dbReference type="EMBL" id="ML143442">
    <property type="protein sequence ID" value="TBU26665.1"/>
    <property type="molecule type" value="Genomic_DNA"/>
</dbReference>
<name>A0A4Q9MH21_9APHY</name>
<evidence type="ECO:0000256" key="2">
    <source>
        <dbReference type="SAM" id="MobiDB-lite"/>
    </source>
</evidence>
<dbReference type="OrthoDB" id="4096268at2759"/>
<reference evidence="4" key="1">
    <citation type="submission" date="2019-01" db="EMBL/GenBank/DDBJ databases">
        <title>Draft genome sequences of three monokaryotic isolates of the white-rot basidiomycete fungus Dichomitus squalens.</title>
        <authorList>
            <consortium name="DOE Joint Genome Institute"/>
            <person name="Lopez S.C."/>
            <person name="Andreopoulos B."/>
            <person name="Pangilinan J."/>
            <person name="Lipzen A."/>
            <person name="Riley R."/>
            <person name="Ahrendt S."/>
            <person name="Ng V."/>
            <person name="Barry K."/>
            <person name="Daum C."/>
            <person name="Grigoriev I.V."/>
            <person name="Hilden K.S."/>
            <person name="Makela M.R."/>
            <person name="de Vries R.P."/>
        </authorList>
    </citation>
    <scope>NUCLEOTIDE SEQUENCE [LARGE SCALE GENOMIC DNA]</scope>
    <source>
        <strain evidence="4">OM18370.1</strain>
    </source>
</reference>
<dbReference type="CDD" id="cd00060">
    <property type="entry name" value="FHA"/>
    <property type="match status" value="1"/>
</dbReference>
<dbReference type="InterPro" id="IPR008984">
    <property type="entry name" value="SMAD_FHA_dom_sf"/>
</dbReference>
<protein>
    <recommendedName>
        <fullName evidence="3">FHA domain-containing protein</fullName>
    </recommendedName>
</protein>
<feature type="compositionally biased region" description="Low complexity" evidence="2">
    <location>
        <begin position="200"/>
        <end position="210"/>
    </location>
</feature>
<feature type="compositionally biased region" description="Basic and acidic residues" evidence="2">
    <location>
        <begin position="178"/>
        <end position="187"/>
    </location>
</feature>
<feature type="coiled-coil region" evidence="1">
    <location>
        <begin position="476"/>
        <end position="544"/>
    </location>
</feature>
<evidence type="ECO:0000313" key="4">
    <source>
        <dbReference type="EMBL" id="TBU26665.1"/>
    </source>
</evidence>
<feature type="region of interest" description="Disordered" evidence="2">
    <location>
        <begin position="293"/>
        <end position="337"/>
    </location>
</feature>
<dbReference type="Pfam" id="PF00498">
    <property type="entry name" value="FHA"/>
    <property type="match status" value="1"/>
</dbReference>
<evidence type="ECO:0000256" key="1">
    <source>
        <dbReference type="SAM" id="Coils"/>
    </source>
</evidence>
<dbReference type="Proteomes" id="UP000292957">
    <property type="component" value="Unassembled WGS sequence"/>
</dbReference>
<feature type="domain" description="FHA" evidence="3">
    <location>
        <begin position="41"/>
        <end position="95"/>
    </location>
</feature>
<proteinExistence type="predicted"/>